<dbReference type="Pfam" id="PF00440">
    <property type="entry name" value="TetR_N"/>
    <property type="match status" value="1"/>
</dbReference>
<dbReference type="SUPFAM" id="SSF46689">
    <property type="entry name" value="Homeodomain-like"/>
    <property type="match status" value="1"/>
</dbReference>
<keyword evidence="5" id="KW-1185">Reference proteome</keyword>
<protein>
    <submittedName>
        <fullName evidence="4">TetR/AcrR family transcriptional regulator</fullName>
    </submittedName>
</protein>
<feature type="domain" description="HTH tetR-type" evidence="3">
    <location>
        <begin position="14"/>
        <end position="74"/>
    </location>
</feature>
<evidence type="ECO:0000256" key="2">
    <source>
        <dbReference type="PROSITE-ProRule" id="PRU00335"/>
    </source>
</evidence>
<dbReference type="InterPro" id="IPR001647">
    <property type="entry name" value="HTH_TetR"/>
</dbReference>
<gene>
    <name evidence="4" type="ORF">ACFO3J_09100</name>
</gene>
<comment type="caution">
    <text evidence="4">The sequence shown here is derived from an EMBL/GenBank/DDBJ whole genome shotgun (WGS) entry which is preliminary data.</text>
</comment>
<dbReference type="InterPro" id="IPR009057">
    <property type="entry name" value="Homeodomain-like_sf"/>
</dbReference>
<dbReference type="PROSITE" id="PS50977">
    <property type="entry name" value="HTH_TETR_2"/>
    <property type="match status" value="1"/>
</dbReference>
<dbReference type="PANTHER" id="PTHR30055">
    <property type="entry name" value="HTH-TYPE TRANSCRIPTIONAL REGULATOR RUTR"/>
    <property type="match status" value="1"/>
</dbReference>
<accession>A0ABV8HKF8</accession>
<evidence type="ECO:0000256" key="1">
    <source>
        <dbReference type="ARBA" id="ARBA00023125"/>
    </source>
</evidence>
<dbReference type="EMBL" id="JBHSBB010000008">
    <property type="protein sequence ID" value="MFC4031633.1"/>
    <property type="molecule type" value="Genomic_DNA"/>
</dbReference>
<dbReference type="Proteomes" id="UP001595765">
    <property type="component" value="Unassembled WGS sequence"/>
</dbReference>
<organism evidence="4 5">
    <name type="scientific">Streptomyces polygonati</name>
    <dbReference type="NCBI Taxonomy" id="1617087"/>
    <lineage>
        <taxon>Bacteria</taxon>
        <taxon>Bacillati</taxon>
        <taxon>Actinomycetota</taxon>
        <taxon>Actinomycetes</taxon>
        <taxon>Kitasatosporales</taxon>
        <taxon>Streptomycetaceae</taxon>
        <taxon>Streptomyces</taxon>
    </lineage>
</organism>
<evidence type="ECO:0000313" key="4">
    <source>
        <dbReference type="EMBL" id="MFC4031633.1"/>
    </source>
</evidence>
<evidence type="ECO:0000313" key="5">
    <source>
        <dbReference type="Proteomes" id="UP001595765"/>
    </source>
</evidence>
<evidence type="ECO:0000259" key="3">
    <source>
        <dbReference type="PROSITE" id="PS50977"/>
    </source>
</evidence>
<reference evidence="5" key="1">
    <citation type="journal article" date="2019" name="Int. J. Syst. Evol. Microbiol.">
        <title>The Global Catalogue of Microorganisms (GCM) 10K type strain sequencing project: providing services to taxonomists for standard genome sequencing and annotation.</title>
        <authorList>
            <consortium name="The Broad Institute Genomics Platform"/>
            <consortium name="The Broad Institute Genome Sequencing Center for Infectious Disease"/>
            <person name="Wu L."/>
            <person name="Ma J."/>
        </authorList>
    </citation>
    <scope>NUCLEOTIDE SEQUENCE [LARGE SCALE GENOMIC DNA]</scope>
    <source>
        <strain evidence="5">CGMCC 4.7237</strain>
    </source>
</reference>
<proteinExistence type="predicted"/>
<dbReference type="PANTHER" id="PTHR30055:SF209">
    <property type="entry name" value="POSSIBLE TRANSCRIPTIONAL REGULATORY PROTEIN (PROBABLY TETR-FAMILY)"/>
    <property type="match status" value="1"/>
</dbReference>
<dbReference type="RefSeq" id="WP_386427925.1">
    <property type="nucleotide sequence ID" value="NZ_JBHSBB010000008.1"/>
</dbReference>
<feature type="DNA-binding region" description="H-T-H motif" evidence="2">
    <location>
        <begin position="37"/>
        <end position="56"/>
    </location>
</feature>
<keyword evidence="1 2" id="KW-0238">DNA-binding</keyword>
<name>A0ABV8HKF8_9ACTN</name>
<dbReference type="Gene3D" id="1.10.357.10">
    <property type="entry name" value="Tetracycline Repressor, domain 2"/>
    <property type="match status" value="1"/>
</dbReference>
<sequence>MDPHHVSTERADAARNRSKILRAAARIAATEGPSGLALDVVARRAGVGVGTVYRRFGDRAGLVFAMLEEHAAAFQEQLTSGPPPLGPGAPPAERLRALLHVLVDVVEEHQDLLLVAEASSPAARYESLPYAIQRAQLEALLTELGTPGDPRYLAEALLAPLTPSLVAYQRRVRGLTVGQIKAGLDDLLERCVRPPQPAAD</sequence>
<dbReference type="InterPro" id="IPR050109">
    <property type="entry name" value="HTH-type_TetR-like_transc_reg"/>
</dbReference>
<dbReference type="PRINTS" id="PR00455">
    <property type="entry name" value="HTHTETR"/>
</dbReference>